<dbReference type="GO" id="GO:0000932">
    <property type="term" value="C:P-body"/>
    <property type="evidence" value="ECO:0007669"/>
    <property type="project" value="TreeGrafter"/>
</dbReference>
<dbReference type="InterPro" id="IPR013761">
    <property type="entry name" value="SAM/pointed_sf"/>
</dbReference>
<dbReference type="SUPFAM" id="SSF47769">
    <property type="entry name" value="SAM/Pointed domain"/>
    <property type="match status" value="1"/>
</dbReference>
<feature type="region of interest" description="Disordered" evidence="4">
    <location>
        <begin position="150"/>
        <end position="221"/>
    </location>
</feature>
<keyword evidence="3" id="KW-0694">RNA-binding</keyword>
<evidence type="ECO:0000313" key="7">
    <source>
        <dbReference type="Proteomes" id="UP000317494"/>
    </source>
</evidence>
<protein>
    <recommendedName>
        <fullName evidence="5">SAM domain-containing protein</fullName>
    </recommendedName>
</protein>
<feature type="region of interest" description="Disordered" evidence="4">
    <location>
        <begin position="377"/>
        <end position="443"/>
    </location>
</feature>
<feature type="compositionally biased region" description="Low complexity" evidence="4">
    <location>
        <begin position="401"/>
        <end position="415"/>
    </location>
</feature>
<evidence type="ECO:0000256" key="3">
    <source>
        <dbReference type="ARBA" id="ARBA00022884"/>
    </source>
</evidence>
<proteinExistence type="predicted"/>
<dbReference type="PROSITE" id="PS50105">
    <property type="entry name" value="SAM_DOMAIN"/>
    <property type="match status" value="1"/>
</dbReference>
<accession>A0A507CS50</accession>
<sequence length="628" mass="67058">MATNIATTTASSTSTTAGPSINSSRHSLPVPEPAINPQRLSAVSAQELYAKLHANRPTSEILGAHYKSPEAEAIDKWFEDLSKYESTLEQMAKARLDDAFREELVAIEKWFILLSDPERTTSLYTLLQHANPEQIRFLVQVLSQMAENNPPVTANASSNGSGSTAATVKSSGSNAAPSPAVSPRANPIGSPIQRNESDFESAGPTSRSRRPLYDRHSAPQDGSLSAGLLAFQASMNAAHSRMNSNPLPADGSSGEFISISGDGYVDRRSSAQSCVSSTNSRAQSPSLRPRTPEHIPVGVGEWSPHERTTSLKRLGSVQSIGSGIAGDSMILNNQQQKLTNGYRLADMPLVAPRRSSLANDEAGVVAAEVANLALAPPPSLLATTPTPKQGSGSIVGTPGYATPRSSTATSRSMTPIGVRSPASTASLAQTPASSQRSNNSPHDLMNMSPKLLHQSGMSHLHLSQSSLHALAHQYALPSTTLTHMHPGAGWTHIDLTKTRGYPASDYSDDQEALEGLMMSGLGAESYAEMKARVRNGSVGSVSGHKEKGKIPESVDLELLNDIPAWLRSLRLHKYTPVFEGMNIRELIKLTDEDLIAKGVTALGARRKLTKVFDMVRLQLEAEGIPGHR</sequence>
<dbReference type="SMART" id="SM00454">
    <property type="entry name" value="SAM"/>
    <property type="match status" value="1"/>
</dbReference>
<dbReference type="PANTHER" id="PTHR12515">
    <property type="entry name" value="STERILE ALPHA MOTIF DOMAIN CONTAINING PROTEIN 4-RELATED"/>
    <property type="match status" value="1"/>
</dbReference>
<dbReference type="Pfam" id="PF07647">
    <property type="entry name" value="SAM_2"/>
    <property type="match status" value="1"/>
</dbReference>
<dbReference type="EMBL" id="QEAN01000249">
    <property type="protein sequence ID" value="TPX41983.1"/>
    <property type="molecule type" value="Genomic_DNA"/>
</dbReference>
<organism evidence="6 7">
    <name type="scientific">Synchytrium endobioticum</name>
    <dbReference type="NCBI Taxonomy" id="286115"/>
    <lineage>
        <taxon>Eukaryota</taxon>
        <taxon>Fungi</taxon>
        <taxon>Fungi incertae sedis</taxon>
        <taxon>Chytridiomycota</taxon>
        <taxon>Chytridiomycota incertae sedis</taxon>
        <taxon>Chytridiomycetes</taxon>
        <taxon>Synchytriales</taxon>
        <taxon>Synchytriaceae</taxon>
        <taxon>Synchytrium</taxon>
    </lineage>
</organism>
<feature type="domain" description="SAM" evidence="5">
    <location>
        <begin position="560"/>
        <end position="618"/>
    </location>
</feature>
<evidence type="ECO:0000256" key="1">
    <source>
        <dbReference type="ARBA" id="ARBA00004496"/>
    </source>
</evidence>
<feature type="compositionally biased region" description="Low complexity" evidence="4">
    <location>
        <begin position="377"/>
        <end position="387"/>
    </location>
</feature>
<dbReference type="InterPro" id="IPR057327">
    <property type="entry name" value="Vts1_dom"/>
</dbReference>
<dbReference type="GO" id="GO:0003729">
    <property type="term" value="F:mRNA binding"/>
    <property type="evidence" value="ECO:0007669"/>
    <property type="project" value="TreeGrafter"/>
</dbReference>
<comment type="subcellular location">
    <subcellularLocation>
        <location evidence="1">Cytoplasm</location>
    </subcellularLocation>
</comment>
<feature type="compositionally biased region" description="Low complexity" evidence="4">
    <location>
        <begin position="153"/>
        <end position="167"/>
    </location>
</feature>
<feature type="compositionally biased region" description="Polar residues" evidence="4">
    <location>
        <begin position="270"/>
        <end position="286"/>
    </location>
</feature>
<reference evidence="6 7" key="1">
    <citation type="journal article" date="2019" name="Sci. Rep.">
        <title>Comparative genomics of chytrid fungi reveal insights into the obligate biotrophic and pathogenic lifestyle of Synchytrium endobioticum.</title>
        <authorList>
            <person name="van de Vossenberg B.T.L.H."/>
            <person name="Warris S."/>
            <person name="Nguyen H.D.T."/>
            <person name="van Gent-Pelzer M.P.E."/>
            <person name="Joly D.L."/>
            <person name="van de Geest H.C."/>
            <person name="Bonants P.J.M."/>
            <person name="Smith D.S."/>
            <person name="Levesque C.A."/>
            <person name="van der Lee T.A.J."/>
        </authorList>
    </citation>
    <scope>NUCLEOTIDE SEQUENCE [LARGE SCALE GENOMIC DNA]</scope>
    <source>
        <strain evidence="6 7">MB42</strain>
    </source>
</reference>
<feature type="region of interest" description="Disordered" evidence="4">
    <location>
        <begin position="268"/>
        <end position="303"/>
    </location>
</feature>
<feature type="compositionally biased region" description="Low complexity" evidence="4">
    <location>
        <begin position="1"/>
        <end position="17"/>
    </location>
</feature>
<evidence type="ECO:0000259" key="5">
    <source>
        <dbReference type="PROSITE" id="PS50105"/>
    </source>
</evidence>
<dbReference type="VEuPathDB" id="FungiDB:SeMB42_g05329"/>
<name>A0A507CS50_9FUNG</name>
<keyword evidence="2" id="KW-0963">Cytoplasm</keyword>
<dbReference type="InterPro" id="IPR050897">
    <property type="entry name" value="SMAUG/VTS1_RNA-bind"/>
</dbReference>
<dbReference type="PANTHER" id="PTHR12515:SF5">
    <property type="entry name" value="PROTEIN SMAUG"/>
    <property type="match status" value="1"/>
</dbReference>
<evidence type="ECO:0000256" key="4">
    <source>
        <dbReference type="SAM" id="MobiDB-lite"/>
    </source>
</evidence>
<dbReference type="GO" id="GO:0000289">
    <property type="term" value="P:nuclear-transcribed mRNA poly(A) tail shortening"/>
    <property type="evidence" value="ECO:0007669"/>
    <property type="project" value="TreeGrafter"/>
</dbReference>
<dbReference type="Gene3D" id="1.10.150.50">
    <property type="entry name" value="Transcription Factor, Ets-1"/>
    <property type="match status" value="1"/>
</dbReference>
<evidence type="ECO:0000313" key="6">
    <source>
        <dbReference type="EMBL" id="TPX41983.1"/>
    </source>
</evidence>
<evidence type="ECO:0000256" key="2">
    <source>
        <dbReference type="ARBA" id="ARBA00022490"/>
    </source>
</evidence>
<dbReference type="STRING" id="286115.A0A507CS50"/>
<keyword evidence="7" id="KW-1185">Reference proteome</keyword>
<dbReference type="AlphaFoldDB" id="A0A507CS50"/>
<dbReference type="InterPro" id="IPR001660">
    <property type="entry name" value="SAM"/>
</dbReference>
<dbReference type="Proteomes" id="UP000317494">
    <property type="component" value="Unassembled WGS sequence"/>
</dbReference>
<feature type="region of interest" description="Disordered" evidence="4">
    <location>
        <begin position="1"/>
        <end position="34"/>
    </location>
</feature>
<dbReference type="Pfam" id="PF25479">
    <property type="entry name" value="Vts1"/>
    <property type="match status" value="1"/>
</dbReference>
<comment type="caution">
    <text evidence="6">The sequence shown here is derived from an EMBL/GenBank/DDBJ whole genome shotgun (WGS) entry which is preliminary data.</text>
</comment>
<gene>
    <name evidence="6" type="ORF">SeMB42_g05329</name>
</gene>
<feature type="compositionally biased region" description="Polar residues" evidence="4">
    <location>
        <begin position="421"/>
        <end position="441"/>
    </location>
</feature>